<reference evidence="1" key="2">
    <citation type="submission" date="2025-09" db="UniProtKB">
        <authorList>
            <consortium name="Ensembl"/>
        </authorList>
    </citation>
    <scope>IDENTIFICATION</scope>
</reference>
<name>A0A3B4TS30_SERDU</name>
<protein>
    <submittedName>
        <fullName evidence="1">Spermidine/spermine N1-acetyltransferase 1</fullName>
    </submittedName>
</protein>
<gene>
    <name evidence="1" type="primary">SAT1</name>
</gene>
<dbReference type="Proteomes" id="UP000261420">
    <property type="component" value="Unplaced"/>
</dbReference>
<dbReference type="AlphaFoldDB" id="A0A3B4TS30"/>
<dbReference type="Gene3D" id="3.40.630.30">
    <property type="match status" value="1"/>
</dbReference>
<dbReference type="GeneTree" id="ENSGT00950000183121"/>
<evidence type="ECO:0000313" key="1">
    <source>
        <dbReference type="Ensembl" id="ENSSDUP00000009094.1"/>
    </source>
</evidence>
<evidence type="ECO:0000313" key="2">
    <source>
        <dbReference type="Proteomes" id="UP000261420"/>
    </source>
</evidence>
<accession>A0A3B4TS30</accession>
<proteinExistence type="predicted"/>
<keyword evidence="2" id="KW-1185">Reference proteome</keyword>
<organism evidence="1 2">
    <name type="scientific">Seriola dumerili</name>
    <name type="common">Greater amberjack</name>
    <name type="synonym">Caranx dumerili</name>
    <dbReference type="NCBI Taxonomy" id="41447"/>
    <lineage>
        <taxon>Eukaryota</taxon>
        <taxon>Metazoa</taxon>
        <taxon>Chordata</taxon>
        <taxon>Craniata</taxon>
        <taxon>Vertebrata</taxon>
        <taxon>Euteleostomi</taxon>
        <taxon>Actinopterygii</taxon>
        <taxon>Neopterygii</taxon>
        <taxon>Teleostei</taxon>
        <taxon>Neoteleostei</taxon>
        <taxon>Acanthomorphata</taxon>
        <taxon>Carangaria</taxon>
        <taxon>Carangiformes</taxon>
        <taxon>Carangidae</taxon>
        <taxon>Seriola</taxon>
    </lineage>
</organism>
<sequence>MANFILRTAEPRDVSDILRLIKVSQMLNNVPLTDLLEDGFGDHPFYHCLVAEVPKEQSSDGHSLITFY</sequence>
<reference evidence="1" key="1">
    <citation type="submission" date="2025-08" db="UniProtKB">
        <authorList>
            <consortium name="Ensembl"/>
        </authorList>
    </citation>
    <scope>IDENTIFICATION</scope>
</reference>
<dbReference type="Ensembl" id="ENSSDUT00000009270.1">
    <property type="protein sequence ID" value="ENSSDUP00000009094.1"/>
    <property type="gene ID" value="ENSSDUG00000006376.1"/>
</dbReference>